<dbReference type="PROSITE" id="PS51406">
    <property type="entry name" value="FIBRINOGEN_C_2"/>
    <property type="match status" value="1"/>
</dbReference>
<keyword evidence="2" id="KW-1185">Reference proteome</keyword>
<dbReference type="SUPFAM" id="SSF56496">
    <property type="entry name" value="Fibrinogen C-terminal domain-like"/>
    <property type="match status" value="1"/>
</dbReference>
<dbReference type="SMART" id="SM00186">
    <property type="entry name" value="FBG"/>
    <property type="match status" value="1"/>
</dbReference>
<protein>
    <submittedName>
        <fullName evidence="3">Ficolin-1-like</fullName>
    </submittedName>
</protein>
<dbReference type="Proteomes" id="UP000504633">
    <property type="component" value="Unplaced"/>
</dbReference>
<dbReference type="PANTHER" id="PTHR19143:SF327">
    <property type="entry name" value="FI21813P1-RELATED"/>
    <property type="match status" value="1"/>
</dbReference>
<evidence type="ECO:0000259" key="1">
    <source>
        <dbReference type="PROSITE" id="PS51406"/>
    </source>
</evidence>
<dbReference type="KEGG" id="dhe:111602329"/>
<dbReference type="Gene3D" id="3.90.215.10">
    <property type="entry name" value="Gamma Fibrinogen, chain A, domain 1"/>
    <property type="match status" value="1"/>
</dbReference>
<dbReference type="InterPro" id="IPR002181">
    <property type="entry name" value="Fibrinogen_a/b/g_C_dom"/>
</dbReference>
<dbReference type="CDD" id="cd00087">
    <property type="entry name" value="FReD"/>
    <property type="match status" value="1"/>
</dbReference>
<gene>
    <name evidence="3" type="primary">LOC111602329</name>
</gene>
<dbReference type="GeneID" id="111602329"/>
<dbReference type="GO" id="GO:0005615">
    <property type="term" value="C:extracellular space"/>
    <property type="evidence" value="ECO:0007669"/>
    <property type="project" value="TreeGrafter"/>
</dbReference>
<dbReference type="OrthoDB" id="6145874at2759"/>
<proteinExistence type="predicted"/>
<feature type="domain" description="Fibrinogen C-terminal" evidence="1">
    <location>
        <begin position="1"/>
        <end position="203"/>
    </location>
</feature>
<dbReference type="InterPro" id="IPR050373">
    <property type="entry name" value="Fibrinogen_C-term_domain"/>
</dbReference>
<dbReference type="RefSeq" id="XP_030079126.1">
    <property type="nucleotide sequence ID" value="XM_030223266.1"/>
</dbReference>
<dbReference type="AlphaFoldDB" id="A0A6J2SPV8"/>
<sequence length="205" mass="23931">MVEQSSCKSNTSIIKLPHVEPFPVSCDYKIAGPGWTVIQRRIGGTEDFYRNWEEYKTGFGDLQYDYFMGLEKIHLLTQSQPHELYIQLEDFNNETRNARYTHFLIGSEEESYKLIKLGNFSGNSGDAFTQHLNMKFSTKDRLNDKGNCVAKYESGWWFQNCSFCNLNGRYTSEDVGKNGKKISWNHWHYKPLKFTQMMISPKSDN</sequence>
<accession>A0A6J2SPV8</accession>
<organism evidence="2 3">
    <name type="scientific">Drosophila hydei</name>
    <name type="common">Fruit fly</name>
    <dbReference type="NCBI Taxonomy" id="7224"/>
    <lineage>
        <taxon>Eukaryota</taxon>
        <taxon>Metazoa</taxon>
        <taxon>Ecdysozoa</taxon>
        <taxon>Arthropoda</taxon>
        <taxon>Hexapoda</taxon>
        <taxon>Insecta</taxon>
        <taxon>Pterygota</taxon>
        <taxon>Neoptera</taxon>
        <taxon>Endopterygota</taxon>
        <taxon>Diptera</taxon>
        <taxon>Brachycera</taxon>
        <taxon>Muscomorpha</taxon>
        <taxon>Ephydroidea</taxon>
        <taxon>Drosophilidae</taxon>
        <taxon>Drosophila</taxon>
    </lineage>
</organism>
<dbReference type="OMA" id="WHTHELI"/>
<evidence type="ECO:0000313" key="3">
    <source>
        <dbReference type="RefSeq" id="XP_030079126.1"/>
    </source>
</evidence>
<dbReference type="PANTHER" id="PTHR19143">
    <property type="entry name" value="FIBRINOGEN/TENASCIN/ANGIOPOEITIN"/>
    <property type="match status" value="1"/>
</dbReference>
<dbReference type="Pfam" id="PF00147">
    <property type="entry name" value="Fibrinogen_C"/>
    <property type="match status" value="1"/>
</dbReference>
<dbReference type="InterPro" id="IPR036056">
    <property type="entry name" value="Fibrinogen-like_C"/>
</dbReference>
<dbReference type="InterPro" id="IPR014716">
    <property type="entry name" value="Fibrinogen_a/b/g_C_1"/>
</dbReference>
<reference evidence="3" key="1">
    <citation type="submission" date="2025-08" db="UniProtKB">
        <authorList>
            <consortium name="RefSeq"/>
        </authorList>
    </citation>
    <scope>IDENTIFICATION</scope>
    <source>
        <strain evidence="3">15085-1641.00</strain>
        <tissue evidence="3">Whole body</tissue>
    </source>
</reference>
<name>A0A6J2SPV8_DROHY</name>
<evidence type="ECO:0000313" key="2">
    <source>
        <dbReference type="Proteomes" id="UP000504633"/>
    </source>
</evidence>